<feature type="domain" description="SnoaL-like" evidence="1">
    <location>
        <begin position="22"/>
        <end position="114"/>
    </location>
</feature>
<proteinExistence type="predicted"/>
<dbReference type="InterPro" id="IPR032710">
    <property type="entry name" value="NTF2-like_dom_sf"/>
</dbReference>
<dbReference type="RefSeq" id="WP_085222381.1">
    <property type="nucleotide sequence ID" value="NZ_AP022576.1"/>
</dbReference>
<accession>A0A1X1U5W1</accession>
<reference evidence="2 3" key="1">
    <citation type="submission" date="2016-01" db="EMBL/GenBank/DDBJ databases">
        <title>The new phylogeny of the genus Mycobacterium.</title>
        <authorList>
            <person name="Tarcisio F."/>
            <person name="Conor M."/>
            <person name="Antonella G."/>
            <person name="Elisabetta G."/>
            <person name="Giulia F.S."/>
            <person name="Sara T."/>
            <person name="Anna F."/>
            <person name="Clotilde B."/>
            <person name="Roberto B."/>
            <person name="Veronica D.S."/>
            <person name="Fabio R."/>
            <person name="Monica P."/>
            <person name="Olivier J."/>
            <person name="Enrico T."/>
            <person name="Nicola S."/>
        </authorList>
    </citation>
    <scope>NUCLEOTIDE SEQUENCE [LARGE SCALE GENOMIC DNA]</scope>
    <source>
        <strain evidence="2 3">DSM 44852</strain>
    </source>
</reference>
<evidence type="ECO:0000259" key="1">
    <source>
        <dbReference type="Pfam" id="PF12680"/>
    </source>
</evidence>
<dbReference type="InterPro" id="IPR037401">
    <property type="entry name" value="SnoaL-like"/>
</dbReference>
<dbReference type="AlphaFoldDB" id="A0A1X1U5W1"/>
<dbReference type="STRING" id="292462.AWC05_22280"/>
<sequence length="129" mass="14543">MMTPFDAPNAELAWMFLQSLSEGGDLDEGFELLSDDFSYWSLFTRESYDREALRQATDRRKQSVELTIDLLRCINEGDTVVVEAHATGTTSNGEQYDTPFVCIFETNDGLIVSMREYSDTRAHAKLLGG</sequence>
<organism evidence="2 3">
    <name type="scientific">Mycobacterium florentinum</name>
    <dbReference type="NCBI Taxonomy" id="292462"/>
    <lineage>
        <taxon>Bacteria</taxon>
        <taxon>Bacillati</taxon>
        <taxon>Actinomycetota</taxon>
        <taxon>Actinomycetes</taxon>
        <taxon>Mycobacteriales</taxon>
        <taxon>Mycobacteriaceae</taxon>
        <taxon>Mycobacterium</taxon>
        <taxon>Mycobacterium simiae complex</taxon>
    </lineage>
</organism>
<dbReference type="OrthoDB" id="6657864at2"/>
<dbReference type="SUPFAM" id="SSF54427">
    <property type="entry name" value="NTF2-like"/>
    <property type="match status" value="1"/>
</dbReference>
<protein>
    <recommendedName>
        <fullName evidence="1">SnoaL-like domain-containing protein</fullName>
    </recommendedName>
</protein>
<gene>
    <name evidence="2" type="ORF">AWC05_22280</name>
</gene>
<dbReference type="Gene3D" id="3.10.450.50">
    <property type="match status" value="1"/>
</dbReference>
<evidence type="ECO:0000313" key="2">
    <source>
        <dbReference type="EMBL" id="ORV52254.1"/>
    </source>
</evidence>
<dbReference type="Proteomes" id="UP000193010">
    <property type="component" value="Unassembled WGS sequence"/>
</dbReference>
<name>A0A1X1U5W1_MYCFL</name>
<keyword evidence="3" id="KW-1185">Reference proteome</keyword>
<dbReference type="EMBL" id="LQOV01000015">
    <property type="protein sequence ID" value="ORV52254.1"/>
    <property type="molecule type" value="Genomic_DNA"/>
</dbReference>
<comment type="caution">
    <text evidence="2">The sequence shown here is derived from an EMBL/GenBank/DDBJ whole genome shotgun (WGS) entry which is preliminary data.</text>
</comment>
<dbReference type="Pfam" id="PF12680">
    <property type="entry name" value="SnoaL_2"/>
    <property type="match status" value="1"/>
</dbReference>
<evidence type="ECO:0000313" key="3">
    <source>
        <dbReference type="Proteomes" id="UP000193010"/>
    </source>
</evidence>